<dbReference type="PROSITE" id="PS51384">
    <property type="entry name" value="FAD_FR"/>
    <property type="match status" value="1"/>
</dbReference>
<keyword evidence="8" id="KW-1185">Reference proteome</keyword>
<dbReference type="Gene3D" id="2.40.30.10">
    <property type="entry name" value="Translation factors"/>
    <property type="match status" value="1"/>
</dbReference>
<dbReference type="GO" id="GO:0000166">
    <property type="term" value="F:nucleotide binding"/>
    <property type="evidence" value="ECO:0007669"/>
    <property type="project" value="UniProtKB-KW"/>
</dbReference>
<protein>
    <recommendedName>
        <fullName evidence="2">ferredoxin--NADP(+) reductase</fullName>
        <ecNumber evidence="2">1.18.1.2</ecNumber>
    </recommendedName>
</protein>
<dbReference type="GO" id="GO:0004324">
    <property type="term" value="F:ferredoxin-NADP+ reductase activity"/>
    <property type="evidence" value="ECO:0007669"/>
    <property type="project" value="UniProtKB-EC"/>
</dbReference>
<name>A0A5C1E8B6_9RHOO</name>
<dbReference type="InterPro" id="IPR051930">
    <property type="entry name" value="FNR_type-1"/>
</dbReference>
<dbReference type="EMBL" id="CP022579">
    <property type="protein sequence ID" value="QEL64468.1"/>
    <property type="molecule type" value="Genomic_DNA"/>
</dbReference>
<dbReference type="InterPro" id="IPR001433">
    <property type="entry name" value="OxRdtase_FAD/NAD-bd"/>
</dbReference>
<dbReference type="InterPro" id="IPR008333">
    <property type="entry name" value="Cbr1-like_FAD-bd_dom"/>
</dbReference>
<dbReference type="PANTHER" id="PTHR47878">
    <property type="entry name" value="OXIDOREDUCTASE FAD/NAD(P)-BINDING DOMAIN PROTEIN"/>
    <property type="match status" value="1"/>
</dbReference>
<dbReference type="PRINTS" id="PR00410">
    <property type="entry name" value="PHEHYDRXLASE"/>
</dbReference>
<dbReference type="AlphaFoldDB" id="A0A5C1E8B6"/>
<evidence type="ECO:0000256" key="2">
    <source>
        <dbReference type="ARBA" id="ARBA00013223"/>
    </source>
</evidence>
<dbReference type="Pfam" id="PF00970">
    <property type="entry name" value="FAD_binding_6"/>
    <property type="match status" value="1"/>
</dbReference>
<sequence length="288" mass="31569">MDYDPEPDPRGCAVPSAAAGAQASGGSVDRNDGEQEKWTYERVLSLRSWTPRQLSFRTTRSPSFRFTPGHYARLGLTGPDGNVVWRPYSVVSAAYDEYLEFLAILVPEGAFSTGLEKLRVGDALQVDKASYGFLTVDHLAPGRDLWLIASGTGLGPFLSILRDPAVWQRFERLVVVHSVRQAAELAYRDEIAALPQHPLLAEGRAELVYLPVVTREPGATVLTARIPQLASDGRLEAAAGVPLDVATARVMVCGNPEMAQAMRQLLRERGFATGRRGILGQMAFENYW</sequence>
<organism evidence="7 8">
    <name type="scientific">Oryzomicrobium terrae</name>
    <dbReference type="NCBI Taxonomy" id="1735038"/>
    <lineage>
        <taxon>Bacteria</taxon>
        <taxon>Pseudomonadati</taxon>
        <taxon>Pseudomonadota</taxon>
        <taxon>Betaproteobacteria</taxon>
        <taxon>Rhodocyclales</taxon>
        <taxon>Rhodocyclaceae</taxon>
        <taxon>Oryzomicrobium</taxon>
    </lineage>
</organism>
<dbReference type="SUPFAM" id="SSF52343">
    <property type="entry name" value="Ferredoxin reductase-like, C-terminal NADP-linked domain"/>
    <property type="match status" value="1"/>
</dbReference>
<dbReference type="EC" id="1.18.1.2" evidence="2"/>
<dbReference type="SUPFAM" id="SSF63380">
    <property type="entry name" value="Riboflavin synthase domain-like"/>
    <property type="match status" value="1"/>
</dbReference>
<dbReference type="Proteomes" id="UP000323671">
    <property type="component" value="Chromosome"/>
</dbReference>
<dbReference type="Gene3D" id="3.40.50.80">
    <property type="entry name" value="Nucleotide-binding domain of ferredoxin-NADP reductase (FNR) module"/>
    <property type="match status" value="1"/>
</dbReference>
<feature type="domain" description="FAD-binding FR-type" evidence="6">
    <location>
        <begin position="36"/>
        <end position="137"/>
    </location>
</feature>
<comment type="similarity">
    <text evidence="1">Belongs to the ferredoxin--NADP reductase type 1 family.</text>
</comment>
<dbReference type="InterPro" id="IPR017938">
    <property type="entry name" value="Riboflavin_synthase-like_b-brl"/>
</dbReference>
<evidence type="ECO:0000313" key="7">
    <source>
        <dbReference type="EMBL" id="QEL64468.1"/>
    </source>
</evidence>
<dbReference type="InterPro" id="IPR017927">
    <property type="entry name" value="FAD-bd_FR_type"/>
</dbReference>
<accession>A0A5C1E8B6</accession>
<dbReference type="PANTHER" id="PTHR47878:SF2">
    <property type="entry name" value="OXIDOREDUCTASE FAD_NAD(P)-BINDING DOMAIN PROTEIN"/>
    <property type="match status" value="1"/>
</dbReference>
<feature type="region of interest" description="Disordered" evidence="5">
    <location>
        <begin position="1"/>
        <end position="34"/>
    </location>
</feature>
<dbReference type="KEGG" id="otr:OTERR_09920"/>
<dbReference type="CDD" id="cd06195">
    <property type="entry name" value="FNR1"/>
    <property type="match status" value="1"/>
</dbReference>
<feature type="compositionally biased region" description="Low complexity" evidence="5">
    <location>
        <begin position="16"/>
        <end position="27"/>
    </location>
</feature>
<dbReference type="GO" id="GO:0034599">
    <property type="term" value="P:cellular response to oxidative stress"/>
    <property type="evidence" value="ECO:0007669"/>
    <property type="project" value="TreeGrafter"/>
</dbReference>
<gene>
    <name evidence="7" type="primary">fpr</name>
    <name evidence="7" type="ORF">OTERR_09920</name>
</gene>
<dbReference type="InterPro" id="IPR039261">
    <property type="entry name" value="FNR_nucleotide-bd"/>
</dbReference>
<keyword evidence="3" id="KW-0547">Nucleotide-binding</keyword>
<evidence type="ECO:0000259" key="6">
    <source>
        <dbReference type="PROSITE" id="PS51384"/>
    </source>
</evidence>
<evidence type="ECO:0000313" key="8">
    <source>
        <dbReference type="Proteomes" id="UP000323671"/>
    </source>
</evidence>
<evidence type="ECO:0000256" key="1">
    <source>
        <dbReference type="ARBA" id="ARBA00008312"/>
    </source>
</evidence>
<evidence type="ECO:0000256" key="4">
    <source>
        <dbReference type="ARBA" id="ARBA00047776"/>
    </source>
</evidence>
<proteinExistence type="inferred from homology"/>
<comment type="catalytic activity">
    <reaction evidence="4">
        <text>2 reduced [2Fe-2S]-[ferredoxin] + NADP(+) + H(+) = 2 oxidized [2Fe-2S]-[ferredoxin] + NADPH</text>
        <dbReference type="Rhea" id="RHEA:20125"/>
        <dbReference type="Rhea" id="RHEA-COMP:10000"/>
        <dbReference type="Rhea" id="RHEA-COMP:10001"/>
        <dbReference type="ChEBI" id="CHEBI:15378"/>
        <dbReference type="ChEBI" id="CHEBI:33737"/>
        <dbReference type="ChEBI" id="CHEBI:33738"/>
        <dbReference type="ChEBI" id="CHEBI:57783"/>
        <dbReference type="ChEBI" id="CHEBI:58349"/>
        <dbReference type="EC" id="1.18.1.2"/>
    </reaction>
</comment>
<dbReference type="GO" id="GO:0042167">
    <property type="term" value="P:heme catabolic process"/>
    <property type="evidence" value="ECO:0007669"/>
    <property type="project" value="TreeGrafter"/>
</dbReference>
<dbReference type="InterPro" id="IPR033892">
    <property type="entry name" value="FNR_bac"/>
</dbReference>
<dbReference type="Pfam" id="PF00175">
    <property type="entry name" value="NAD_binding_1"/>
    <property type="match status" value="1"/>
</dbReference>
<evidence type="ECO:0000256" key="3">
    <source>
        <dbReference type="ARBA" id="ARBA00022741"/>
    </source>
</evidence>
<reference evidence="7 8" key="1">
    <citation type="submission" date="2017-07" db="EMBL/GenBank/DDBJ databases">
        <title>Complete genome sequence of Oryzomicrobium terrae TPP412.</title>
        <authorList>
            <person name="Chiu L.-W."/>
            <person name="Lo K.-J."/>
            <person name="Tsai Y.-M."/>
            <person name="Lin S.-S."/>
            <person name="Kuo C.-H."/>
            <person name="Liu C.-T."/>
        </authorList>
    </citation>
    <scope>NUCLEOTIDE SEQUENCE [LARGE SCALE GENOMIC DNA]</scope>
    <source>
        <strain evidence="7 8">TPP412</strain>
    </source>
</reference>
<evidence type="ECO:0000256" key="5">
    <source>
        <dbReference type="SAM" id="MobiDB-lite"/>
    </source>
</evidence>